<reference evidence="1 2" key="1">
    <citation type="submission" date="2013-04" db="EMBL/GenBank/DDBJ databases">
        <title>The Genome Sequence of Bacteroides massiliensis dnLKV3.</title>
        <authorList>
            <consortium name="The Broad Institute Genomics Platform"/>
            <consortium name="The Broad Institute Genome Sequencing Center for Infectious Disease"/>
            <person name="Earl A."/>
            <person name="Xavier R."/>
            <person name="Kuhn K."/>
            <person name="Stappenbeck T."/>
            <person name="Walker B."/>
            <person name="Young S."/>
            <person name="Zeng Q."/>
            <person name="Gargeya S."/>
            <person name="Fitzgerald M."/>
            <person name="Haas B."/>
            <person name="Abouelleil A."/>
            <person name="Allen A.W."/>
            <person name="Alvarado L."/>
            <person name="Arachchi H.M."/>
            <person name="Berlin A.M."/>
            <person name="Chapman S.B."/>
            <person name="Gainer-Dewar J."/>
            <person name="Goldberg J."/>
            <person name="Griggs A."/>
            <person name="Gujja S."/>
            <person name="Hansen M."/>
            <person name="Howarth C."/>
            <person name="Imamovic A."/>
            <person name="Ireland A."/>
            <person name="Larimer J."/>
            <person name="McCowan C."/>
            <person name="Murphy C."/>
            <person name="Pearson M."/>
            <person name="Poon T.W."/>
            <person name="Priest M."/>
            <person name="Roberts A."/>
            <person name="Saif S."/>
            <person name="Shea T."/>
            <person name="Sisk P."/>
            <person name="Sykes S."/>
            <person name="Wortman J."/>
            <person name="Nusbaum C."/>
            <person name="Birren B."/>
        </authorList>
    </citation>
    <scope>NUCLEOTIDE SEQUENCE [LARGE SCALE GENOMIC DNA]</scope>
    <source>
        <strain evidence="2">dnLKV3</strain>
    </source>
</reference>
<dbReference type="RefSeq" id="WP_016274606.1">
    <property type="nucleotide sequence ID" value="NZ_KE159493.1"/>
</dbReference>
<name>R9ILD3_9BACT</name>
<sequence>MKKFSELGVTVQDERKMFNCSQVSISDVLNCEIIVEDFIPDVKTSHGEGRYLVKFKHSNGADGKFFTNAASLKKTLDQIPKDAFPFSTTIKGMKCGNGKIYQFTY</sequence>
<dbReference type="Proteomes" id="UP000014200">
    <property type="component" value="Unassembled WGS sequence"/>
</dbReference>
<dbReference type="AlphaFoldDB" id="R9ILD3"/>
<dbReference type="STRING" id="1235788.C802_00113"/>
<dbReference type="OrthoDB" id="1366256at2"/>
<gene>
    <name evidence="1" type="ORF">C802_00113</name>
</gene>
<protein>
    <submittedName>
        <fullName evidence="1">Uncharacterized protein</fullName>
    </submittedName>
</protein>
<dbReference type="PATRIC" id="fig|1235788.3.peg.106"/>
<evidence type="ECO:0000313" key="2">
    <source>
        <dbReference type="Proteomes" id="UP000014200"/>
    </source>
</evidence>
<organism evidence="1 2">
    <name type="scientific">Phocaeicola sartorii</name>
    <dbReference type="NCBI Taxonomy" id="671267"/>
    <lineage>
        <taxon>Bacteria</taxon>
        <taxon>Pseudomonadati</taxon>
        <taxon>Bacteroidota</taxon>
        <taxon>Bacteroidia</taxon>
        <taxon>Bacteroidales</taxon>
        <taxon>Bacteroidaceae</taxon>
        <taxon>Phocaeicola</taxon>
    </lineage>
</organism>
<keyword evidence="2" id="KW-1185">Reference proteome</keyword>
<dbReference type="EMBL" id="ASSP01000003">
    <property type="protein sequence ID" value="EOS16434.1"/>
    <property type="molecule type" value="Genomic_DNA"/>
</dbReference>
<evidence type="ECO:0000313" key="1">
    <source>
        <dbReference type="EMBL" id="EOS16434.1"/>
    </source>
</evidence>
<dbReference type="HOGENOM" id="CLU_2244644_0_0_10"/>
<comment type="caution">
    <text evidence="1">The sequence shown here is derived from an EMBL/GenBank/DDBJ whole genome shotgun (WGS) entry which is preliminary data.</text>
</comment>
<accession>R9ILD3</accession>
<proteinExistence type="predicted"/>